<protein>
    <submittedName>
        <fullName evidence="1">Uncharacterized protein</fullName>
    </submittedName>
</protein>
<dbReference type="Proteomes" id="UP001152749">
    <property type="component" value="Chromosome"/>
</dbReference>
<dbReference type="EMBL" id="OX336425">
    <property type="protein sequence ID" value="CAI2767065.1"/>
    <property type="molecule type" value="Genomic_DNA"/>
</dbReference>
<proteinExistence type="predicted"/>
<dbReference type="RefSeq" id="WP_263362950.1">
    <property type="nucleotide sequence ID" value="NZ_OX336425.1"/>
</dbReference>
<name>A0A9W4THM1_9FLAO</name>
<accession>A0A9W4THM1</accession>
<reference evidence="1" key="1">
    <citation type="submission" date="2022-09" db="EMBL/GenBank/DDBJ databases">
        <authorList>
            <person name="Duchaud E."/>
        </authorList>
    </citation>
    <scope>NUCLEOTIDE SEQUENCE</scope>
    <source>
        <strain evidence="1">TRV642</strain>
    </source>
</reference>
<gene>
    <name evidence="1" type="ORF">TRV642_2169</name>
</gene>
<organism evidence="1 2">
    <name type="scientific">Flavobacterium collinsii</name>
    <dbReference type="NCBI Taxonomy" id="1114861"/>
    <lineage>
        <taxon>Bacteria</taxon>
        <taxon>Pseudomonadati</taxon>
        <taxon>Bacteroidota</taxon>
        <taxon>Flavobacteriia</taxon>
        <taxon>Flavobacteriales</taxon>
        <taxon>Flavobacteriaceae</taxon>
        <taxon>Flavobacterium</taxon>
    </lineage>
</organism>
<sequence length="1165" mass="127649">MATLQFTNTSSGNSSLYLAAKDSNWCAYLLANGVTGPASGSIGLDELSAYNGYFLFSLHAPTLDINTFVTNVYTFLGPLQTYQSASVVWFMNPNTALTQINTPQLILTGGANGVYSVLSGFNYSFGNNYATLFISYNSVILTLDTTNNAMTISGQQGATNYTFSSNNLDSSGQIQGNIEIPLTGAGQGHIRFILGFNASSDFSGFNVSNQYSFKNNANEGLLTRVTYSLMQKGSLNDFISMQSSIYPCDLLNQAGVNTYFAYLGLTYNTFTQQTRISALPSYYLTNFGYPLILIPYTNFVNNGVSLNYPTQNSSLLVFSEQTPNDPNAVWYMTPEGASILTLDISYQKNIDVNNQVQLMCGLGSTETISFTPQFIDPNNVVTGTGDWLYYQTNQNAFAPQFPIQATQNVVGSNTTQEWLANNYITGWNGVVLANQNETPVVYHAQPQGSPLFSPDKDSQSPLFSHLTTGSGVLSAASETIFFPLVPYGATLATPSKNVDFSLFEKQILNPTRKAIIANVMSSQKIPPTVSRLLNARASVNENASGISSTSPQGFYVNVDPTDGKWNTLQLASNQFLTSDGTLSKVFNLQFTPPSATLQTALQSNQLFLVISYNQKLSDGTYVLDNFSNEMEITEWPFILNVPKEQTNGKYKNVLIFKFCTGILTDKVKNIQGWNSPDIFNDTSMNGLPNLSMWLEQYIQSGMDKYKVQHDNDYLNFYNIATNPNWQGIISLGVDISVQDFPKELQGLLAGIDLNNFYAHHFGVDISIVNNDKGTVSMQPTSSMFALIDYEDPTFEGMGSDPVVYKNTAPINGAVDYDFVVLQLKIVFTNSKIYNYNSYLALTVNKLFGEKVDATNRANLIILTGTYENSNGVPSYTFTNTSDNVLNLVNTNIITDIEIIKSSFVTVVPQNDVTSDTVNAKFSFWGFINYNDLEGFDLFSFGTEPESITNNFRGLSYSNMYVDLTFQLETPTTKTFVFDISQMSFDVGQSTPRKDSLYSHFPLQLSGITNGDATNSPTSQGYLNVAIPSLQQQQSVSGQWYALVFNLNMGTLGSLASSAGFTSTFMMAWCVGAKGAWAGVKLPGVNPQAPSFSLQGVLKLNIGSIMLQKATGTETTAYLMKINNIALEVFSLSFPPGGNICFMLFGNPAANAKPESLGWYGSYVKS</sequence>
<evidence type="ECO:0000313" key="2">
    <source>
        <dbReference type="Proteomes" id="UP001152749"/>
    </source>
</evidence>
<evidence type="ECO:0000313" key="1">
    <source>
        <dbReference type="EMBL" id="CAI2767065.1"/>
    </source>
</evidence>
<dbReference type="AlphaFoldDB" id="A0A9W4THM1"/>
<dbReference type="KEGG" id="fcs:TRV642_2169"/>